<dbReference type="GO" id="GO:0016747">
    <property type="term" value="F:acyltransferase activity, transferring groups other than amino-acyl groups"/>
    <property type="evidence" value="ECO:0007669"/>
    <property type="project" value="InterPro"/>
</dbReference>
<dbReference type="Gene3D" id="3.40.630.30">
    <property type="match status" value="1"/>
</dbReference>
<accession>A0A2X2CCM7</accession>
<evidence type="ECO:0000256" key="2">
    <source>
        <dbReference type="ARBA" id="ARBA00023315"/>
    </source>
</evidence>
<feature type="domain" description="N-acetyltransferase" evidence="3">
    <location>
        <begin position="38"/>
        <end position="187"/>
    </location>
</feature>
<dbReference type="PANTHER" id="PTHR43877">
    <property type="entry name" value="AMINOALKYLPHOSPHONATE N-ACETYLTRANSFERASE-RELATED-RELATED"/>
    <property type="match status" value="1"/>
</dbReference>
<evidence type="ECO:0000313" key="5">
    <source>
        <dbReference type="Proteomes" id="UP000250443"/>
    </source>
</evidence>
<proteinExistence type="predicted"/>
<organism evidence="4 5">
    <name type="scientific">Pseudomonas luteola</name>
    <dbReference type="NCBI Taxonomy" id="47886"/>
    <lineage>
        <taxon>Bacteria</taxon>
        <taxon>Pseudomonadati</taxon>
        <taxon>Pseudomonadota</taxon>
        <taxon>Gammaproteobacteria</taxon>
        <taxon>Pseudomonadales</taxon>
        <taxon>Pseudomonadaceae</taxon>
        <taxon>Pseudomonas</taxon>
    </lineage>
</organism>
<protein>
    <submittedName>
        <fullName evidence="4">GNAT family acetyltransferase</fullName>
        <ecNumber evidence="4">2.3.1.-</ecNumber>
    </submittedName>
</protein>
<dbReference type="AlphaFoldDB" id="A0A2X2CCM7"/>
<dbReference type="CDD" id="cd04301">
    <property type="entry name" value="NAT_SF"/>
    <property type="match status" value="1"/>
</dbReference>
<sequence>MSQVQSRFHSCKRQASDVIFRNAVVDDALCIGLLGMQVFLDTYATERIRDAIAQEALDSFSPQIIKELIIKPGNLFAIAEINGHLIGFAHVTTKTSHTLIPDPNAAELKRLYIQERFTGYGIGWKLLQFAEEQARLHKAQQLWASVWVANQRALGFYPKQGYSYIGSPTCTFQDETHENRLFSKALI</sequence>
<gene>
    <name evidence="4" type="primary">paiA</name>
    <name evidence="4" type="ORF">NCTC11842_01403</name>
</gene>
<evidence type="ECO:0000256" key="1">
    <source>
        <dbReference type="ARBA" id="ARBA00022679"/>
    </source>
</evidence>
<reference evidence="4 5" key="1">
    <citation type="submission" date="2018-06" db="EMBL/GenBank/DDBJ databases">
        <authorList>
            <consortium name="Pathogen Informatics"/>
            <person name="Doyle S."/>
        </authorList>
    </citation>
    <scope>NUCLEOTIDE SEQUENCE [LARGE SCALE GENOMIC DNA]</scope>
    <source>
        <strain evidence="4 5">NCTC11842</strain>
    </source>
</reference>
<evidence type="ECO:0000259" key="3">
    <source>
        <dbReference type="PROSITE" id="PS51186"/>
    </source>
</evidence>
<dbReference type="Pfam" id="PF00583">
    <property type="entry name" value="Acetyltransf_1"/>
    <property type="match status" value="1"/>
</dbReference>
<evidence type="ECO:0000313" key="4">
    <source>
        <dbReference type="EMBL" id="SPZ04883.1"/>
    </source>
</evidence>
<dbReference type="EC" id="2.3.1.-" evidence="4"/>
<keyword evidence="1 4" id="KW-0808">Transferase</keyword>
<dbReference type="SUPFAM" id="SSF55729">
    <property type="entry name" value="Acyl-CoA N-acyltransferases (Nat)"/>
    <property type="match status" value="1"/>
</dbReference>
<name>A0A2X2CCM7_PSELU</name>
<keyword evidence="2 4" id="KW-0012">Acyltransferase</keyword>
<dbReference type="InterPro" id="IPR050832">
    <property type="entry name" value="Bact_Acetyltransf"/>
</dbReference>
<dbReference type="PROSITE" id="PS51186">
    <property type="entry name" value="GNAT"/>
    <property type="match status" value="1"/>
</dbReference>
<dbReference type="InterPro" id="IPR016181">
    <property type="entry name" value="Acyl_CoA_acyltransferase"/>
</dbReference>
<dbReference type="InterPro" id="IPR000182">
    <property type="entry name" value="GNAT_dom"/>
</dbReference>
<dbReference type="Proteomes" id="UP000250443">
    <property type="component" value="Unassembled WGS sequence"/>
</dbReference>
<dbReference type="EMBL" id="UAUF01000010">
    <property type="protein sequence ID" value="SPZ04883.1"/>
    <property type="molecule type" value="Genomic_DNA"/>
</dbReference>